<comment type="caution">
    <text evidence="1">The sequence shown here is derived from an EMBL/GenBank/DDBJ whole genome shotgun (WGS) entry which is preliminary data.</text>
</comment>
<gene>
    <name evidence="1" type="ORF">LMG18101_00906</name>
</gene>
<evidence type="ECO:0000313" key="2">
    <source>
        <dbReference type="Proteomes" id="UP001189757"/>
    </source>
</evidence>
<evidence type="ECO:0000313" key="1">
    <source>
        <dbReference type="EMBL" id="CAJ0810485.1"/>
    </source>
</evidence>
<accession>A0ABM9K227</accession>
<keyword evidence="2" id="KW-1185">Reference proteome</keyword>
<dbReference type="Proteomes" id="UP001189757">
    <property type="component" value="Unassembled WGS sequence"/>
</dbReference>
<proteinExistence type="predicted"/>
<dbReference type="EMBL" id="CATZLL010000002">
    <property type="protein sequence ID" value="CAJ0810485.1"/>
    <property type="molecule type" value="Genomic_DNA"/>
</dbReference>
<organism evidence="1 2">
    <name type="scientific">Ralstonia flaminis</name>
    <dbReference type="NCBI Taxonomy" id="3058597"/>
    <lineage>
        <taxon>Bacteria</taxon>
        <taxon>Pseudomonadati</taxon>
        <taxon>Pseudomonadota</taxon>
        <taxon>Betaproteobacteria</taxon>
        <taxon>Burkholderiales</taxon>
        <taxon>Burkholderiaceae</taxon>
        <taxon>Ralstonia</taxon>
    </lineage>
</organism>
<reference evidence="1 2" key="1">
    <citation type="submission" date="2023-07" db="EMBL/GenBank/DDBJ databases">
        <authorList>
            <person name="Peeters C."/>
        </authorList>
    </citation>
    <scope>NUCLEOTIDE SEQUENCE [LARGE SCALE GENOMIC DNA]</scope>
    <source>
        <strain evidence="1 2">LMG 18101</strain>
    </source>
</reference>
<protein>
    <submittedName>
        <fullName evidence="1">Uncharacterized protein</fullName>
    </submittedName>
</protein>
<name>A0ABM9K227_9RALS</name>
<sequence length="31" mass="3259">MVGNVGLNDACATERSGYIHASVVIVAVKRK</sequence>